<name>A0A075FZL0_9EURY</name>
<proteinExistence type="predicted"/>
<dbReference type="CDD" id="cd01983">
    <property type="entry name" value="SIMIBI"/>
    <property type="match status" value="1"/>
</dbReference>
<evidence type="ECO:0000313" key="1">
    <source>
        <dbReference type="EMBL" id="AIE95037.1"/>
    </source>
</evidence>
<reference evidence="1" key="1">
    <citation type="journal article" date="2014" name="Genome Biol. Evol.">
        <title>Pangenome evidence for extensive interdomain horizontal transfer affecting lineage core and shell genes in uncultured planktonic thaumarchaeota and euryarchaeota.</title>
        <authorList>
            <person name="Deschamps P."/>
            <person name="Zivanovic Y."/>
            <person name="Moreira D."/>
            <person name="Rodriguez-Valera F."/>
            <person name="Lopez-Garcia P."/>
        </authorList>
    </citation>
    <scope>NUCLEOTIDE SEQUENCE</scope>
</reference>
<organism evidence="1">
    <name type="scientific">uncultured marine group II/III euryarchaeote AD1000_55_D10</name>
    <dbReference type="NCBI Taxonomy" id="1457785"/>
    <lineage>
        <taxon>Archaea</taxon>
        <taxon>Methanobacteriati</taxon>
        <taxon>Methanobacteriota</taxon>
        <taxon>environmental samples</taxon>
    </lineage>
</organism>
<dbReference type="AlphaFoldDB" id="A0A075FZL0"/>
<dbReference type="Pfam" id="PF13671">
    <property type="entry name" value="AAA_33"/>
    <property type="match status" value="1"/>
</dbReference>
<dbReference type="PANTHER" id="PTHR33477">
    <property type="entry name" value="P-LOOP NTPASE DOMAIN-CONTAINING PROTEIN LPA1 HOMOLOG 1"/>
    <property type="match status" value="1"/>
</dbReference>
<dbReference type="Gene3D" id="3.40.50.300">
    <property type="entry name" value="P-loop containing nucleotide triphosphate hydrolases"/>
    <property type="match status" value="1"/>
</dbReference>
<sequence>MNTMTGGETNRPPRLLLISGVSGVGKSTLATQIASALKFDRIAGSDTVREVLRTATTPSANPALFRSSFSSGETGDSATDWLDACSAVEAGLEAVISRARREGIDLIVEGAHIIPSNRILQDWKNQGGVAIGLTLTIENPSIHQERIEAREVNTHRGASRYLASFERIRAIQTALITRAKGSNWKVIDTHLQGEFVEKVRQQFDEEWYKLR</sequence>
<accession>A0A075FZL0</accession>
<dbReference type="PANTHER" id="PTHR33477:SF3">
    <property type="entry name" value="P-LOOP NTPASE DOMAIN-CONTAINING PROTEIN LPA1 HOMOLOG 1"/>
    <property type="match status" value="1"/>
</dbReference>
<dbReference type="SUPFAM" id="SSF52540">
    <property type="entry name" value="P-loop containing nucleoside triphosphate hydrolases"/>
    <property type="match status" value="1"/>
</dbReference>
<protein>
    <submittedName>
        <fullName evidence="1">Uncharacterized protein</fullName>
    </submittedName>
</protein>
<dbReference type="EMBL" id="KF900437">
    <property type="protein sequence ID" value="AIE95037.1"/>
    <property type="molecule type" value="Genomic_DNA"/>
</dbReference>
<dbReference type="InterPro" id="IPR027417">
    <property type="entry name" value="P-loop_NTPase"/>
</dbReference>